<dbReference type="AlphaFoldDB" id="A0A6U0ETR0"/>
<dbReference type="InterPro" id="IPR036338">
    <property type="entry name" value="Aha1"/>
</dbReference>
<dbReference type="GO" id="GO:0005829">
    <property type="term" value="C:cytosol"/>
    <property type="evidence" value="ECO:0007669"/>
    <property type="project" value="TreeGrafter"/>
</dbReference>
<dbReference type="SUPFAM" id="SSF103111">
    <property type="entry name" value="Activator of Hsp90 ATPase, Aha1"/>
    <property type="match status" value="1"/>
</dbReference>
<evidence type="ECO:0000259" key="2">
    <source>
        <dbReference type="SMART" id="SM01000"/>
    </source>
</evidence>
<dbReference type="Gene3D" id="3.15.10.20">
    <property type="entry name" value="Activator of Hsp90 ATPase Aha1, N-terminal domain"/>
    <property type="match status" value="1"/>
</dbReference>
<accession>A0A6U0ETR0</accession>
<gene>
    <name evidence="3" type="ORF">OMED0929_LOCUS3598</name>
</gene>
<dbReference type="GO" id="GO:0051087">
    <property type="term" value="F:protein-folding chaperone binding"/>
    <property type="evidence" value="ECO:0007669"/>
    <property type="project" value="InterPro"/>
</dbReference>
<dbReference type="SMART" id="SM01000">
    <property type="entry name" value="Aha1_N"/>
    <property type="match status" value="1"/>
</dbReference>
<dbReference type="SUPFAM" id="SSF55961">
    <property type="entry name" value="Bet v1-like"/>
    <property type="match status" value="1"/>
</dbReference>
<dbReference type="Pfam" id="PF08327">
    <property type="entry name" value="AHSA1"/>
    <property type="match status" value="1"/>
</dbReference>
<dbReference type="Gene3D" id="3.30.530.20">
    <property type="match status" value="1"/>
</dbReference>
<comment type="similarity">
    <text evidence="1">Belongs to the AHA1 family.</text>
</comment>
<dbReference type="PANTHER" id="PTHR13009:SF8">
    <property type="entry name" value="AHA1 DOMAIN-CONTAINING PROTEIN"/>
    <property type="match status" value="1"/>
</dbReference>
<evidence type="ECO:0000256" key="1">
    <source>
        <dbReference type="ARBA" id="ARBA00006817"/>
    </source>
</evidence>
<dbReference type="InterPro" id="IPR015310">
    <property type="entry name" value="AHSA1-like_N"/>
</dbReference>
<dbReference type="GO" id="GO:0001671">
    <property type="term" value="F:ATPase activator activity"/>
    <property type="evidence" value="ECO:0007669"/>
    <property type="project" value="InterPro"/>
</dbReference>
<dbReference type="Pfam" id="PF09229">
    <property type="entry name" value="Aha1_N"/>
    <property type="match status" value="1"/>
</dbReference>
<name>A0A6U0ETR0_9CHLO</name>
<dbReference type="InterPro" id="IPR013538">
    <property type="entry name" value="ASHA1/2-like_C"/>
</dbReference>
<evidence type="ECO:0000313" key="3">
    <source>
        <dbReference type="EMBL" id="CAD8581951.1"/>
    </source>
</evidence>
<protein>
    <recommendedName>
        <fullName evidence="2">Activator of Hsp90 ATPase AHSA1-like N-terminal domain-containing protein</fullName>
    </recommendedName>
</protein>
<dbReference type="PANTHER" id="PTHR13009">
    <property type="entry name" value="HEAT SHOCK PROTEIN 90 HSP90 CO-CHAPERONE AHA-1"/>
    <property type="match status" value="1"/>
</dbReference>
<feature type="domain" description="Activator of Hsp90 ATPase AHSA1-like N-terminal" evidence="2">
    <location>
        <begin position="9"/>
        <end position="117"/>
    </location>
</feature>
<dbReference type="EMBL" id="HBEW01004309">
    <property type="protein sequence ID" value="CAD8581951.1"/>
    <property type="molecule type" value="Transcribed_RNA"/>
</dbReference>
<dbReference type="GO" id="GO:0006457">
    <property type="term" value="P:protein folding"/>
    <property type="evidence" value="ECO:0007669"/>
    <property type="project" value="TreeGrafter"/>
</dbReference>
<sequence>MEMTDGCEEGVRAVRATTVLKCDGEAYVNKRKGKIIPGYELELEIGYEGDVGDGGAVCSGKVRFPYIADENADEDPEVNVLTSKDSKEDAAVKSSVLKTLVPKMLTGVRVFVEEMAAGGPGGDAPSAGANVDAAAQAAAKAEADSKAKKAAAAELRSDKTAPLSQKNHTIKMTENFYCRPQDICDCLLDGNRVMHFTRSAAKVSPTLGAFEMFDGNIHGETIEYAPGEKIVQKWRFRNWPEGHFSLVTITFREPEPGNCFVDLVQTNVPECDGFGNETVMDTTENGWKNLIFSRIRQVFGYGA</sequence>
<reference evidence="3" key="1">
    <citation type="submission" date="2021-01" db="EMBL/GenBank/DDBJ databases">
        <authorList>
            <person name="Corre E."/>
            <person name="Pelletier E."/>
            <person name="Niang G."/>
            <person name="Scheremetjew M."/>
            <person name="Finn R."/>
            <person name="Kale V."/>
            <person name="Holt S."/>
            <person name="Cochrane G."/>
            <person name="Meng A."/>
            <person name="Brown T."/>
            <person name="Cohen L."/>
        </authorList>
    </citation>
    <scope>NUCLEOTIDE SEQUENCE</scope>
    <source>
        <strain evidence="3">Clade-D-RCC2572</strain>
    </source>
</reference>
<proteinExistence type="inferred from homology"/>
<dbReference type="CDD" id="cd08892">
    <property type="entry name" value="SRPBCC_Aha1"/>
    <property type="match status" value="1"/>
</dbReference>
<dbReference type="InterPro" id="IPR023393">
    <property type="entry name" value="START-like_dom_sf"/>
</dbReference>
<organism evidence="3">
    <name type="scientific">Ostreococcus mediterraneus</name>
    <dbReference type="NCBI Taxonomy" id="1486918"/>
    <lineage>
        <taxon>Eukaryota</taxon>
        <taxon>Viridiplantae</taxon>
        <taxon>Chlorophyta</taxon>
        <taxon>Mamiellophyceae</taxon>
        <taxon>Mamiellales</taxon>
        <taxon>Bathycoccaceae</taxon>
        <taxon>Ostreococcus</taxon>
    </lineage>
</organism>